<dbReference type="Gene3D" id="1.10.287.1080">
    <property type="entry name" value="MazG-like"/>
    <property type="match status" value="1"/>
</dbReference>
<dbReference type="InterPro" id="IPR004518">
    <property type="entry name" value="MazG-like_dom"/>
</dbReference>
<dbReference type="Pfam" id="PF03819">
    <property type="entry name" value="MazG"/>
    <property type="match status" value="1"/>
</dbReference>
<protein>
    <submittedName>
        <fullName evidence="2">NTP-PPase_u3 domain containing protein</fullName>
    </submittedName>
</protein>
<feature type="domain" description="NTP pyrophosphohydrolase MazG-like" evidence="1">
    <location>
        <begin position="28"/>
        <end position="85"/>
    </location>
</feature>
<name>A0A6J5MV79_9CAUD</name>
<gene>
    <name evidence="2" type="ORF">UFOVP532_42</name>
</gene>
<evidence type="ECO:0000313" key="2">
    <source>
        <dbReference type="EMBL" id="CAB4148986.1"/>
    </source>
</evidence>
<dbReference type="EMBL" id="LR796497">
    <property type="protein sequence ID" value="CAB4148986.1"/>
    <property type="molecule type" value="Genomic_DNA"/>
</dbReference>
<proteinExistence type="predicted"/>
<dbReference type="CDD" id="cd11540">
    <property type="entry name" value="NTP-PPase_u3"/>
    <property type="match status" value="1"/>
</dbReference>
<reference evidence="2" key="1">
    <citation type="submission" date="2020-04" db="EMBL/GenBank/DDBJ databases">
        <authorList>
            <person name="Chiriac C."/>
            <person name="Salcher M."/>
            <person name="Ghai R."/>
            <person name="Kavagutti S V."/>
        </authorList>
    </citation>
    <scope>NUCLEOTIDE SEQUENCE</scope>
</reference>
<evidence type="ECO:0000259" key="1">
    <source>
        <dbReference type="Pfam" id="PF03819"/>
    </source>
</evidence>
<organism evidence="2">
    <name type="scientific">uncultured Caudovirales phage</name>
    <dbReference type="NCBI Taxonomy" id="2100421"/>
    <lineage>
        <taxon>Viruses</taxon>
        <taxon>Duplodnaviria</taxon>
        <taxon>Heunggongvirae</taxon>
        <taxon>Uroviricota</taxon>
        <taxon>Caudoviricetes</taxon>
        <taxon>Peduoviridae</taxon>
        <taxon>Maltschvirus</taxon>
        <taxon>Maltschvirus maltsch</taxon>
    </lineage>
</organism>
<accession>A0A6J5MV79</accession>
<dbReference type="SUPFAM" id="SSF101386">
    <property type="entry name" value="all-alpha NTP pyrophosphatases"/>
    <property type="match status" value="1"/>
</dbReference>
<sequence>MRELIALTIAWAAQKEIITKGTVEKQSLKTLEEAGELVLAVGQNNREEIKDAIGDIMVTIIIQAEMQGLKLEDCLQSAYNVVSKRTGVMNNGTFIKN</sequence>